<gene>
    <name evidence="1" type="ORF">JOB18_014088</name>
</gene>
<accession>A0AAV6QNM3</accession>
<name>A0AAV6QNM3_SOLSE</name>
<proteinExistence type="predicted"/>
<dbReference type="EMBL" id="JAGKHQ010000016">
    <property type="protein sequence ID" value="KAG7493654.1"/>
    <property type="molecule type" value="Genomic_DNA"/>
</dbReference>
<keyword evidence="2" id="KW-1185">Reference proteome</keyword>
<comment type="caution">
    <text evidence="1">The sequence shown here is derived from an EMBL/GenBank/DDBJ whole genome shotgun (WGS) entry which is preliminary data.</text>
</comment>
<evidence type="ECO:0000313" key="2">
    <source>
        <dbReference type="Proteomes" id="UP000693946"/>
    </source>
</evidence>
<reference evidence="1 2" key="1">
    <citation type="journal article" date="2021" name="Sci. Rep.">
        <title>Chromosome anchoring in Senegalese sole (Solea senegalensis) reveals sex-associated markers and genome rearrangements in flatfish.</title>
        <authorList>
            <person name="Guerrero-Cozar I."/>
            <person name="Gomez-Garrido J."/>
            <person name="Berbel C."/>
            <person name="Martinez-Blanch J.F."/>
            <person name="Alioto T."/>
            <person name="Claros M.G."/>
            <person name="Gagnaire P.A."/>
            <person name="Manchado M."/>
        </authorList>
    </citation>
    <scope>NUCLEOTIDE SEQUENCE [LARGE SCALE GENOMIC DNA]</scope>
    <source>
        <strain evidence="1">Sse05_10M</strain>
    </source>
</reference>
<dbReference type="Proteomes" id="UP000693946">
    <property type="component" value="Linkage Group LG4"/>
</dbReference>
<protein>
    <submittedName>
        <fullName evidence="1">Uncharacterized protein</fullName>
    </submittedName>
</protein>
<organism evidence="1 2">
    <name type="scientific">Solea senegalensis</name>
    <name type="common">Senegalese sole</name>
    <dbReference type="NCBI Taxonomy" id="28829"/>
    <lineage>
        <taxon>Eukaryota</taxon>
        <taxon>Metazoa</taxon>
        <taxon>Chordata</taxon>
        <taxon>Craniata</taxon>
        <taxon>Vertebrata</taxon>
        <taxon>Euteleostomi</taxon>
        <taxon>Actinopterygii</taxon>
        <taxon>Neopterygii</taxon>
        <taxon>Teleostei</taxon>
        <taxon>Neoteleostei</taxon>
        <taxon>Acanthomorphata</taxon>
        <taxon>Carangaria</taxon>
        <taxon>Pleuronectiformes</taxon>
        <taxon>Pleuronectoidei</taxon>
        <taxon>Soleidae</taxon>
        <taxon>Solea</taxon>
    </lineage>
</organism>
<evidence type="ECO:0000313" key="1">
    <source>
        <dbReference type="EMBL" id="KAG7493654.1"/>
    </source>
</evidence>
<dbReference type="AlphaFoldDB" id="A0AAV6QNM3"/>
<sequence>MVQSVNTYRSVCRTPCGSAELPTGCGQKHRSLDVGVRPTRLAAATTPAQEAAAHKYSIYRCLPKTFFTLS</sequence>